<evidence type="ECO:0000259" key="2">
    <source>
        <dbReference type="Pfam" id="PF22669"/>
    </source>
</evidence>
<dbReference type="EMBL" id="LT608180">
    <property type="protein sequence ID" value="SCM26800.1"/>
    <property type="molecule type" value="Genomic_DNA"/>
</dbReference>
<evidence type="ECO:0000313" key="3">
    <source>
        <dbReference type="EMBL" id="SCM26800.1"/>
    </source>
</evidence>
<dbReference type="GO" id="GO:0016791">
    <property type="term" value="F:phosphatase activity"/>
    <property type="evidence" value="ECO:0007669"/>
    <property type="project" value="InterPro"/>
</dbReference>
<dbReference type="Proteomes" id="UP000507163">
    <property type="component" value="Chromosome 14"/>
</dbReference>
<dbReference type="GO" id="GO:0046856">
    <property type="term" value="P:phosphatidylinositol dephosphorylation"/>
    <property type="evidence" value="ECO:0007669"/>
    <property type="project" value="InterPro"/>
</dbReference>
<evidence type="ECO:0000256" key="1">
    <source>
        <dbReference type="SAM" id="MobiDB-lite"/>
    </source>
</evidence>
<dbReference type="GO" id="GO:0004767">
    <property type="term" value="F:sphingomyelin phosphodiesterase activity"/>
    <property type="evidence" value="ECO:0007669"/>
    <property type="project" value="InterPro"/>
</dbReference>
<reference evidence="3 4" key="1">
    <citation type="submission" date="2016-08" db="EMBL/GenBank/DDBJ databases">
        <authorList>
            <consortium name="Pathogen Informatics"/>
        </authorList>
    </citation>
    <scope>NUCLEOTIDE SEQUENCE [LARGE SCALE GENOMIC DNA]</scope>
    <source>
        <strain evidence="3 4">AJ</strain>
    </source>
</reference>
<sequence>MALATSPDQHFTIMSYNVQMIHVPLSRKINVGHRQKTLGKYICELDDIYNIDVLALNEVFTKQAYEMLTTGEIKKRFPYHTKILGDKTKSKLLDEDDNDDEEDYDDDEYYNNDLFSKNIERDIKEYVSNDCCNDDIYNENEENGQECGCDDTESQNIKNEIQNKKNCINSNGKLCNGTETNVNNSLRGVNGNNITPSDSSIKNNINSINKLNNVNATKKEKDEMNRKIASTDNKNCESCEEENNETNGDNMVFSPSPLLNNAKDAIKKKKKDEKKYEDPPPFDSISGGPKFRHFLNGGIIVLSKHKITHKHALIFENCKFPEMFSAKGAIYIKTNIENRSVNIVTTHLHAGNSKGDEKCRRKQIDELSKWVYQGPPSEFIKKGEPLFFVGDFNIRYIKDDDFFKEITSSKYLNCTVTNNTLETTYDSSINDYCEYAEDDFDHKYVDTLDYILVSKDSNVTTIIPQTAVQRGYKPISIFRTILCCIPYQSINIHHASDHFPIYATFKLPDED</sequence>
<dbReference type="InterPro" id="IPR000300">
    <property type="entry name" value="IPPc"/>
</dbReference>
<proteinExistence type="predicted"/>
<dbReference type="PANTHER" id="PTHR16320">
    <property type="entry name" value="SPHINGOMYELINASE FAMILY MEMBER"/>
    <property type="match status" value="1"/>
</dbReference>
<organism evidence="3 4">
    <name type="scientific">Plasmodium chabaudi chabaudi</name>
    <dbReference type="NCBI Taxonomy" id="31271"/>
    <lineage>
        <taxon>Eukaryota</taxon>
        <taxon>Sar</taxon>
        <taxon>Alveolata</taxon>
        <taxon>Apicomplexa</taxon>
        <taxon>Aconoidasida</taxon>
        <taxon>Haemosporida</taxon>
        <taxon>Plasmodiidae</taxon>
        <taxon>Plasmodium</taxon>
        <taxon>Plasmodium (Vinckeia)</taxon>
    </lineage>
</organism>
<dbReference type="Pfam" id="PF22669">
    <property type="entry name" value="Exo_endo_phos2"/>
    <property type="match status" value="1"/>
</dbReference>
<accession>A0A1C6YTT8</accession>
<dbReference type="SUPFAM" id="SSF56219">
    <property type="entry name" value="DNase I-like"/>
    <property type="match status" value="1"/>
</dbReference>
<dbReference type="InterPro" id="IPR036691">
    <property type="entry name" value="Endo/exonu/phosph_ase_sf"/>
</dbReference>
<dbReference type="Gene3D" id="3.60.10.10">
    <property type="entry name" value="Endonuclease/exonuclease/phosphatase"/>
    <property type="match status" value="2"/>
</dbReference>
<dbReference type="AlphaFoldDB" id="A0A1C6YTT8"/>
<gene>
    <name evidence="3" type="ORF">PCHAJ_000471900</name>
</gene>
<evidence type="ECO:0000313" key="4">
    <source>
        <dbReference type="Proteomes" id="UP000507163"/>
    </source>
</evidence>
<feature type="region of interest" description="Disordered" evidence="1">
    <location>
        <begin position="237"/>
        <end position="259"/>
    </location>
</feature>
<feature type="domain" description="Inositol polyphosphate-related phosphatase" evidence="2">
    <location>
        <begin position="322"/>
        <end position="503"/>
    </location>
</feature>
<protein>
    <submittedName>
        <fullName evidence="3">Sphingomyelin phosphodiesterase, putative</fullName>
    </submittedName>
</protein>
<name>A0A1C6YTT8_PLACU</name>
<dbReference type="PANTHER" id="PTHR16320:SF23">
    <property type="entry name" value="SPHINGOMYELINASE C 1"/>
    <property type="match status" value="1"/>
</dbReference>
<dbReference type="InterPro" id="IPR038772">
    <property type="entry name" value="Sph/SMPD2-like"/>
</dbReference>